<gene>
    <name evidence="1" type="ORF">L2737_19635</name>
</gene>
<accession>A0ABT0KUJ8</accession>
<organism evidence="1 2">
    <name type="scientific">Shewanella electrodiphila</name>
    <dbReference type="NCBI Taxonomy" id="934143"/>
    <lineage>
        <taxon>Bacteria</taxon>
        <taxon>Pseudomonadati</taxon>
        <taxon>Pseudomonadota</taxon>
        <taxon>Gammaproteobacteria</taxon>
        <taxon>Alteromonadales</taxon>
        <taxon>Shewanellaceae</taxon>
        <taxon>Shewanella</taxon>
    </lineage>
</organism>
<dbReference type="EMBL" id="JAKIKU010000015">
    <property type="protein sequence ID" value="MCL1047517.1"/>
    <property type="molecule type" value="Genomic_DNA"/>
</dbReference>
<keyword evidence="2" id="KW-1185">Reference proteome</keyword>
<reference evidence="1 2" key="1">
    <citation type="submission" date="2022-01" db="EMBL/GenBank/DDBJ databases">
        <title>Whole genome-based taxonomy of the Shewanellaceae.</title>
        <authorList>
            <person name="Martin-Rodriguez A.J."/>
        </authorList>
    </citation>
    <scope>NUCLEOTIDE SEQUENCE [LARGE SCALE GENOMIC DNA]</scope>
    <source>
        <strain evidence="1 2">DSM 24955</strain>
    </source>
</reference>
<protein>
    <submittedName>
        <fullName evidence="1">Uncharacterized protein</fullName>
    </submittedName>
</protein>
<name>A0ABT0KUJ8_9GAMM</name>
<evidence type="ECO:0000313" key="1">
    <source>
        <dbReference type="EMBL" id="MCL1047517.1"/>
    </source>
</evidence>
<dbReference type="Proteomes" id="UP001202134">
    <property type="component" value="Unassembled WGS sequence"/>
</dbReference>
<comment type="caution">
    <text evidence="1">The sequence shown here is derived from an EMBL/GenBank/DDBJ whole genome shotgun (WGS) entry which is preliminary data.</text>
</comment>
<proteinExistence type="predicted"/>
<sequence length="216" mass="24340">MANMETDELFTQVRTAHRLLAAFYQRLLPSIEQIAKGLDVDFYTWSPKEFGRPAQLSTNPFDRWGWDMLPALSTYYVFKHVEDNNKVRVGEYLVEFLVETDTVVKSDLANGAEPDALNLPQNVGDAKSTLKISVYAPCENSESNWHHNVWNECENHPACETPEPIKDPDTAVVYCGFEVPLADLMKDGAVDVLIARAQEFIDITVEQAKSLSLESV</sequence>
<dbReference type="RefSeq" id="WP_248956845.1">
    <property type="nucleotide sequence ID" value="NZ_JAKIKU010000015.1"/>
</dbReference>
<evidence type="ECO:0000313" key="2">
    <source>
        <dbReference type="Proteomes" id="UP001202134"/>
    </source>
</evidence>